<dbReference type="EMBL" id="CAJJDP010000121">
    <property type="protein sequence ID" value="CAD8200082.1"/>
    <property type="molecule type" value="Genomic_DNA"/>
</dbReference>
<evidence type="ECO:0000313" key="1">
    <source>
        <dbReference type="EMBL" id="CAD8200082.1"/>
    </source>
</evidence>
<accession>A0A8S1XHL6</accession>
<reference evidence="1" key="1">
    <citation type="submission" date="2021-01" db="EMBL/GenBank/DDBJ databases">
        <authorList>
            <consortium name="Genoscope - CEA"/>
            <person name="William W."/>
        </authorList>
    </citation>
    <scope>NUCLEOTIDE SEQUENCE</scope>
</reference>
<sequence length="91" mass="10754">MSEFVLDGKARLIPSLNCNWNQIQGMQLCEETECSCNITSRQRSCQTASFINFQRVSVFLQGMFRIIILRVISFWFMKQRYNIQQSDLSLY</sequence>
<comment type="caution">
    <text evidence="1">The sequence shown here is derived from an EMBL/GenBank/DDBJ whole genome shotgun (WGS) entry which is preliminary data.</text>
</comment>
<organism evidence="1 2">
    <name type="scientific">Paramecium octaurelia</name>
    <dbReference type="NCBI Taxonomy" id="43137"/>
    <lineage>
        <taxon>Eukaryota</taxon>
        <taxon>Sar</taxon>
        <taxon>Alveolata</taxon>
        <taxon>Ciliophora</taxon>
        <taxon>Intramacronucleata</taxon>
        <taxon>Oligohymenophorea</taxon>
        <taxon>Peniculida</taxon>
        <taxon>Parameciidae</taxon>
        <taxon>Paramecium</taxon>
    </lineage>
</organism>
<dbReference type="AlphaFoldDB" id="A0A8S1XHL6"/>
<name>A0A8S1XHL6_PAROT</name>
<protein>
    <submittedName>
        <fullName evidence="1">Uncharacterized protein</fullName>
    </submittedName>
</protein>
<keyword evidence="2" id="KW-1185">Reference proteome</keyword>
<proteinExistence type="predicted"/>
<gene>
    <name evidence="1" type="ORF">POCTA_138.1.T1210038</name>
</gene>
<evidence type="ECO:0000313" key="2">
    <source>
        <dbReference type="Proteomes" id="UP000683925"/>
    </source>
</evidence>
<dbReference type="Proteomes" id="UP000683925">
    <property type="component" value="Unassembled WGS sequence"/>
</dbReference>